<dbReference type="Proteomes" id="UP001523401">
    <property type="component" value="Unassembled WGS sequence"/>
</dbReference>
<keyword evidence="4" id="KW-1185">Reference proteome</keyword>
<evidence type="ECO:0008006" key="5">
    <source>
        <dbReference type="Google" id="ProtNLM"/>
    </source>
</evidence>
<comment type="caution">
    <text evidence="3">The sequence shown here is derived from an EMBL/GenBank/DDBJ whole genome shotgun (WGS) entry which is preliminary data.</text>
</comment>
<feature type="region of interest" description="Disordered" evidence="1">
    <location>
        <begin position="239"/>
        <end position="287"/>
    </location>
</feature>
<evidence type="ECO:0000313" key="3">
    <source>
        <dbReference type="EMBL" id="MCO6160788.1"/>
    </source>
</evidence>
<evidence type="ECO:0000256" key="1">
    <source>
        <dbReference type="SAM" id="MobiDB-lite"/>
    </source>
</evidence>
<feature type="chain" id="PRO_5046152969" description="DUF4410 domain-containing protein" evidence="2">
    <location>
        <begin position="27"/>
        <end position="287"/>
    </location>
</feature>
<protein>
    <recommendedName>
        <fullName evidence="5">DUF4410 domain-containing protein</fullName>
    </recommendedName>
</protein>
<evidence type="ECO:0000256" key="2">
    <source>
        <dbReference type="SAM" id="SignalP"/>
    </source>
</evidence>
<organism evidence="3 4">
    <name type="scientific">Asaia lannensis NBRC 102526</name>
    <dbReference type="NCBI Taxonomy" id="1307926"/>
    <lineage>
        <taxon>Bacteria</taxon>
        <taxon>Pseudomonadati</taxon>
        <taxon>Pseudomonadota</taxon>
        <taxon>Alphaproteobacteria</taxon>
        <taxon>Acetobacterales</taxon>
        <taxon>Acetobacteraceae</taxon>
        <taxon>Asaia</taxon>
    </lineage>
</organism>
<accession>A0ABT1CIU6</accession>
<reference evidence="3 4" key="1">
    <citation type="submission" date="2022-06" db="EMBL/GenBank/DDBJ databases">
        <title>Whole-genome of Asaia lannensis strain LMG 27011T.</title>
        <authorList>
            <person name="Sombolestani A."/>
        </authorList>
    </citation>
    <scope>NUCLEOTIDE SEQUENCE [LARGE SCALE GENOMIC DNA]</scope>
    <source>
        <strain evidence="3 4">NBRC 102526</strain>
    </source>
</reference>
<name>A0ABT1CIU6_9PROT</name>
<dbReference type="EMBL" id="JAMXQU010000010">
    <property type="protein sequence ID" value="MCO6160788.1"/>
    <property type="molecule type" value="Genomic_DNA"/>
</dbReference>
<dbReference type="PROSITE" id="PS51257">
    <property type="entry name" value="PROKAR_LIPOPROTEIN"/>
    <property type="match status" value="1"/>
</dbReference>
<keyword evidence="2" id="KW-0732">Signal</keyword>
<proteinExistence type="predicted"/>
<gene>
    <name evidence="3" type="ORF">NF685_12170</name>
</gene>
<dbReference type="RefSeq" id="WP_252849812.1">
    <property type="nucleotide sequence ID" value="NZ_BAPW01000002.1"/>
</dbReference>
<evidence type="ECO:0000313" key="4">
    <source>
        <dbReference type="Proteomes" id="UP001523401"/>
    </source>
</evidence>
<feature type="signal peptide" evidence="2">
    <location>
        <begin position="1"/>
        <end position="26"/>
    </location>
</feature>
<sequence length="287" mass="29121">MSRVRSFLRFGSVCLVLGCVAPVLTACGGSEPQSFAPLDYSYLSKMHLNVAHLEIVDSAPPGSVPGDISGKAPTTPQQALEQMARDRLIASGSEGNGTFTITKASILHAPGGTLLGELEAHVDVSAPAGGRAGYALAHITRSLNPGDKDPESRAVLYDLTSQMMQDMNVELEFQIKKSLRDWLVDASGAPLAGAIQQQNIGPGAPVAAPVSSAVADTPAASSISTANAPIASAAATTAPAGDTSAISNAKPQEPDAIFPLGDDTSAPAAPAVKSPQPGVLTLPAGHS</sequence>